<keyword evidence="4" id="KW-1185">Reference proteome</keyword>
<feature type="compositionally biased region" description="Pro residues" evidence="1">
    <location>
        <begin position="132"/>
        <end position="145"/>
    </location>
</feature>
<evidence type="ECO:0000256" key="1">
    <source>
        <dbReference type="SAM" id="MobiDB-lite"/>
    </source>
</evidence>
<accession>W4KF48</accession>
<feature type="compositionally biased region" description="Pro residues" evidence="1">
    <location>
        <begin position="60"/>
        <end position="70"/>
    </location>
</feature>
<evidence type="ECO:0000259" key="2">
    <source>
        <dbReference type="Pfam" id="PF25995"/>
    </source>
</evidence>
<feature type="region of interest" description="Disordered" evidence="1">
    <location>
        <begin position="568"/>
        <end position="623"/>
    </location>
</feature>
<feature type="region of interest" description="Disordered" evidence="1">
    <location>
        <begin position="1"/>
        <end position="150"/>
    </location>
</feature>
<dbReference type="GO" id="GO:0070822">
    <property type="term" value="C:Sin3-type complex"/>
    <property type="evidence" value="ECO:0007669"/>
    <property type="project" value="TreeGrafter"/>
</dbReference>
<protein>
    <recommendedName>
        <fullName evidence="2">STB6-like N-terminal domain-containing protein</fullName>
    </recommendedName>
</protein>
<name>W4KF48_HETIT</name>
<dbReference type="eggNOG" id="ENOG502QT8Q">
    <property type="taxonomic scope" value="Eukaryota"/>
</dbReference>
<organism evidence="3 4">
    <name type="scientific">Heterobasidion irregulare (strain TC 32-1)</name>
    <dbReference type="NCBI Taxonomy" id="747525"/>
    <lineage>
        <taxon>Eukaryota</taxon>
        <taxon>Fungi</taxon>
        <taxon>Dikarya</taxon>
        <taxon>Basidiomycota</taxon>
        <taxon>Agaricomycotina</taxon>
        <taxon>Agaricomycetes</taxon>
        <taxon>Russulales</taxon>
        <taxon>Bondarzewiaceae</taxon>
        <taxon>Heterobasidion</taxon>
        <taxon>Heterobasidion annosum species complex</taxon>
    </lineage>
</organism>
<feature type="compositionally biased region" description="Pro residues" evidence="1">
    <location>
        <begin position="102"/>
        <end position="114"/>
    </location>
</feature>
<feature type="compositionally biased region" description="Low complexity" evidence="1">
    <location>
        <begin position="17"/>
        <end position="36"/>
    </location>
</feature>
<dbReference type="Proteomes" id="UP000030671">
    <property type="component" value="Unassembled WGS sequence"/>
</dbReference>
<dbReference type="PANTHER" id="PTHR31011:SF2">
    <property type="entry name" value="PROTEIN STB2-RELATED"/>
    <property type="match status" value="1"/>
</dbReference>
<dbReference type="AlphaFoldDB" id="W4KF48"/>
<feature type="compositionally biased region" description="Basic and acidic residues" evidence="1">
    <location>
        <begin position="1095"/>
        <end position="1107"/>
    </location>
</feature>
<feature type="region of interest" description="Disordered" evidence="1">
    <location>
        <begin position="996"/>
        <end position="1025"/>
    </location>
</feature>
<evidence type="ECO:0000313" key="3">
    <source>
        <dbReference type="EMBL" id="ETW83935.1"/>
    </source>
</evidence>
<feature type="compositionally biased region" description="Acidic residues" evidence="1">
    <location>
        <begin position="1000"/>
        <end position="1020"/>
    </location>
</feature>
<feature type="domain" description="STB6-like N-terminal" evidence="2">
    <location>
        <begin position="151"/>
        <end position="291"/>
    </location>
</feature>
<dbReference type="InterPro" id="IPR059025">
    <property type="entry name" value="STB6_N"/>
</dbReference>
<proteinExistence type="predicted"/>
<gene>
    <name evidence="3" type="ORF">HETIRDRAFT_425498</name>
</gene>
<dbReference type="OrthoDB" id="19806at2759"/>
<dbReference type="RefSeq" id="XP_009543662.1">
    <property type="nucleotide sequence ID" value="XM_009545367.1"/>
</dbReference>
<dbReference type="STRING" id="747525.W4KF48"/>
<feature type="compositionally biased region" description="Basic and acidic residues" evidence="1">
    <location>
        <begin position="568"/>
        <end position="608"/>
    </location>
</feature>
<dbReference type="GeneID" id="20674036"/>
<reference evidence="3 4" key="1">
    <citation type="journal article" date="2012" name="New Phytol.">
        <title>Insight into trade-off between wood decay and parasitism from the genome of a fungal forest pathogen.</title>
        <authorList>
            <person name="Olson A."/>
            <person name="Aerts A."/>
            <person name="Asiegbu F."/>
            <person name="Belbahri L."/>
            <person name="Bouzid O."/>
            <person name="Broberg A."/>
            <person name="Canback B."/>
            <person name="Coutinho P.M."/>
            <person name="Cullen D."/>
            <person name="Dalman K."/>
            <person name="Deflorio G."/>
            <person name="van Diepen L.T."/>
            <person name="Dunand C."/>
            <person name="Duplessis S."/>
            <person name="Durling M."/>
            <person name="Gonthier P."/>
            <person name="Grimwood J."/>
            <person name="Fossdal C.G."/>
            <person name="Hansson D."/>
            <person name="Henrissat B."/>
            <person name="Hietala A."/>
            <person name="Himmelstrand K."/>
            <person name="Hoffmeister D."/>
            <person name="Hogberg N."/>
            <person name="James T.Y."/>
            <person name="Karlsson M."/>
            <person name="Kohler A."/>
            <person name="Kues U."/>
            <person name="Lee Y.H."/>
            <person name="Lin Y.C."/>
            <person name="Lind M."/>
            <person name="Lindquist E."/>
            <person name="Lombard V."/>
            <person name="Lucas S."/>
            <person name="Lunden K."/>
            <person name="Morin E."/>
            <person name="Murat C."/>
            <person name="Park J."/>
            <person name="Raffaello T."/>
            <person name="Rouze P."/>
            <person name="Salamov A."/>
            <person name="Schmutz J."/>
            <person name="Solheim H."/>
            <person name="Stahlberg J."/>
            <person name="Velez H."/>
            <person name="de Vries R.P."/>
            <person name="Wiebenga A."/>
            <person name="Woodward S."/>
            <person name="Yakovlev I."/>
            <person name="Garbelotto M."/>
            <person name="Martin F."/>
            <person name="Grigoriev I.V."/>
            <person name="Stenlid J."/>
        </authorList>
    </citation>
    <scope>NUCLEOTIDE SEQUENCE [LARGE SCALE GENOMIC DNA]</scope>
    <source>
        <strain evidence="3 4">TC 32-1</strain>
    </source>
</reference>
<dbReference type="KEGG" id="hir:HETIRDRAFT_425498"/>
<dbReference type="PANTHER" id="PTHR31011">
    <property type="entry name" value="PROTEIN STB2-RELATED"/>
    <property type="match status" value="1"/>
</dbReference>
<dbReference type="InParanoid" id="W4KF48"/>
<dbReference type="Pfam" id="PF25995">
    <property type="entry name" value="STB6_N"/>
    <property type="match status" value="1"/>
</dbReference>
<feature type="region of interest" description="Disordered" evidence="1">
    <location>
        <begin position="492"/>
        <end position="526"/>
    </location>
</feature>
<dbReference type="InterPro" id="IPR038919">
    <property type="entry name" value="STB2/STB2"/>
</dbReference>
<sequence length="1129" mass="121939">MAYPGNKSRSNSFLSMSALSPPSTPFLLSSPASNAGPGAGPSGALARYSVPSTPLLSIPNPNPSPSPSPNPSFFASPARKLLMPTVRPPRPAPSSASNSPVGPSPLSPKSPRPRPTAATKLMRARSASVNTPLPPAPTLPPPPPRDAGKDWLGRRCRFDVVQDLLELEGYQIYAVEKRGVDAACRAGCRVTERARSVITLAVYTGDPLHKITVTALAPAPALSPQEAQAEWDRAIRDLRQAGARPKETEHGTLMVTSLANFRSDFTIVHIPSGFFLEAREHLYANINLLRMGCSGRSALTLEEPSDTTKDRFLTMYHVPDRARAPESFGRTTLELVMLLQAGLAIFGMFDPAPEERNGLLCDATVDGIQRWVAEIGEPWLGVEPTERVADPMIVSALLSLVTSMRSKLYVLGFGQIVPKDPFLEPHAFVQVLYSLHTSRLFSSFPPPPSPPYFTYEAVRLIDRAYGKYRQSEVYKPHRVLLNKLDDLTTDLRTSASSGGGGGGGGGDGGGAAGAMGGGHANSHAHTAEATSDLSAFVRLVVAAGGKEGAASLRYLWTGRLVQLVEKRREKVGSDGERGWERERERDKDEVRNEGTDGKSTEDEGEAKRWRNGRRVQRKIESWTSGSKKQSVDFSARIGSGSASGAGTARPGHALDAARLHDRSPSLPQVIVSREAGEDEEILSSGQVSPASQTHYFLSSRALLPDPALLPQSQPYPHHLSEYDRRLSEFNLKRPVRPSYQNRVTSWSDPVSARGLTDPASQSRRGSGAGVDGADEPQNISLRGVVGEGAAKDDMSIMSIRRRDLEEGPMLVRRRSFDHASGVAAGRILPLERMKIDVDLCGQLLIMRRRERHLEGVVATLHVLTRMLSKTTAQLREDYQVHQHLLAAVDARTKLIADIAEARLAADAMLQDTRARAYETGHFRPQALWDSVAPQRAQVFALRERVFGTGRRVVARAGSGADAAGGAGSGVRSGAGGRFDRLQWTLDGRARMVDALGRTEEEAEEERGLEEEDVLEEEGEGVLESQPMGPAWLLKFFESWGLRWGGKAKKAKEMEGTQAADVGAAEWSDTPVPGTSGSGNASEIGPASPQEMDVDADAKKETRARDNIDAAASPTPLVEAAGANESDEND</sequence>
<feature type="compositionally biased region" description="Gly residues" evidence="1">
    <location>
        <begin position="497"/>
        <end position="519"/>
    </location>
</feature>
<dbReference type="HOGENOM" id="CLU_010710_0_0_1"/>
<dbReference type="EMBL" id="KI925456">
    <property type="protein sequence ID" value="ETW83935.1"/>
    <property type="molecule type" value="Genomic_DNA"/>
</dbReference>
<evidence type="ECO:0000313" key="4">
    <source>
        <dbReference type="Proteomes" id="UP000030671"/>
    </source>
</evidence>
<feature type="region of interest" description="Disordered" evidence="1">
    <location>
        <begin position="1052"/>
        <end position="1129"/>
    </location>
</feature>
<feature type="region of interest" description="Disordered" evidence="1">
    <location>
        <begin position="742"/>
        <end position="781"/>
    </location>
</feature>